<gene>
    <name evidence="5" type="ORF">HNY73_011474</name>
</gene>
<dbReference type="AlphaFoldDB" id="A0A8T0F470"/>
<feature type="domain" description="Peptidase S1" evidence="4">
    <location>
        <begin position="641"/>
        <end position="949"/>
    </location>
</feature>
<keyword evidence="2" id="KW-0325">Glycoprotein</keyword>
<name>A0A8T0F470_ARGBR</name>
<comment type="caution">
    <text evidence="5">The sequence shown here is derived from an EMBL/GenBank/DDBJ whole genome shotgun (WGS) entry which is preliminary data.</text>
</comment>
<dbReference type="PROSITE" id="PS00134">
    <property type="entry name" value="TRYPSIN_HIS"/>
    <property type="match status" value="1"/>
</dbReference>
<dbReference type="Gene3D" id="2.40.10.10">
    <property type="entry name" value="Trypsin-like serine proteases"/>
    <property type="match status" value="1"/>
</dbReference>
<protein>
    <submittedName>
        <fullName evidence="5">Protein masquerade like protein</fullName>
    </submittedName>
</protein>
<dbReference type="SMART" id="SM00020">
    <property type="entry name" value="Tryp_SPc"/>
    <property type="match status" value="1"/>
</dbReference>
<dbReference type="Pfam" id="PF00089">
    <property type="entry name" value="Trypsin"/>
    <property type="match status" value="1"/>
</dbReference>
<dbReference type="FunFam" id="2.40.10.10:FF:000068">
    <property type="entry name" value="transmembrane protease serine 2"/>
    <property type="match status" value="1"/>
</dbReference>
<feature type="region of interest" description="Disordered" evidence="3">
    <location>
        <begin position="883"/>
        <end position="903"/>
    </location>
</feature>
<evidence type="ECO:0000256" key="2">
    <source>
        <dbReference type="ARBA" id="ARBA00023180"/>
    </source>
</evidence>
<evidence type="ECO:0000256" key="1">
    <source>
        <dbReference type="ARBA" id="ARBA00023157"/>
    </source>
</evidence>
<proteinExistence type="predicted"/>
<evidence type="ECO:0000313" key="6">
    <source>
        <dbReference type="Proteomes" id="UP000807504"/>
    </source>
</evidence>
<feature type="region of interest" description="Disordered" evidence="3">
    <location>
        <begin position="1151"/>
        <end position="1190"/>
    </location>
</feature>
<keyword evidence="6" id="KW-1185">Reference proteome</keyword>
<dbReference type="InterPro" id="IPR009003">
    <property type="entry name" value="Peptidase_S1_PA"/>
</dbReference>
<accession>A0A8T0F470</accession>
<dbReference type="GO" id="GO:0006508">
    <property type="term" value="P:proteolysis"/>
    <property type="evidence" value="ECO:0007669"/>
    <property type="project" value="InterPro"/>
</dbReference>
<dbReference type="InterPro" id="IPR018114">
    <property type="entry name" value="TRYPSIN_HIS"/>
</dbReference>
<dbReference type="Proteomes" id="UP000807504">
    <property type="component" value="Unassembled WGS sequence"/>
</dbReference>
<feature type="compositionally biased region" description="Basic and acidic residues" evidence="3">
    <location>
        <begin position="515"/>
        <end position="524"/>
    </location>
</feature>
<keyword evidence="1" id="KW-1015">Disulfide bond</keyword>
<dbReference type="InterPro" id="IPR001254">
    <property type="entry name" value="Trypsin_dom"/>
</dbReference>
<dbReference type="PRINTS" id="PR00722">
    <property type="entry name" value="CHYMOTRYPSIN"/>
</dbReference>
<dbReference type="SUPFAM" id="SSF50494">
    <property type="entry name" value="Trypsin-like serine proteases"/>
    <property type="match status" value="1"/>
</dbReference>
<organism evidence="5 6">
    <name type="scientific">Argiope bruennichi</name>
    <name type="common">Wasp spider</name>
    <name type="synonym">Aranea bruennichi</name>
    <dbReference type="NCBI Taxonomy" id="94029"/>
    <lineage>
        <taxon>Eukaryota</taxon>
        <taxon>Metazoa</taxon>
        <taxon>Ecdysozoa</taxon>
        <taxon>Arthropoda</taxon>
        <taxon>Chelicerata</taxon>
        <taxon>Arachnida</taxon>
        <taxon>Araneae</taxon>
        <taxon>Araneomorphae</taxon>
        <taxon>Entelegynae</taxon>
        <taxon>Araneoidea</taxon>
        <taxon>Araneidae</taxon>
        <taxon>Argiope</taxon>
    </lineage>
</organism>
<dbReference type="GO" id="GO:0004252">
    <property type="term" value="F:serine-type endopeptidase activity"/>
    <property type="evidence" value="ECO:0007669"/>
    <property type="project" value="InterPro"/>
</dbReference>
<dbReference type="PROSITE" id="PS50240">
    <property type="entry name" value="TRYPSIN_DOM"/>
    <property type="match status" value="1"/>
</dbReference>
<evidence type="ECO:0000313" key="5">
    <source>
        <dbReference type="EMBL" id="KAF8785994.1"/>
    </source>
</evidence>
<evidence type="ECO:0000256" key="3">
    <source>
        <dbReference type="SAM" id="MobiDB-lite"/>
    </source>
</evidence>
<feature type="region of interest" description="Disordered" evidence="3">
    <location>
        <begin position="502"/>
        <end position="524"/>
    </location>
</feature>
<reference evidence="5" key="1">
    <citation type="journal article" date="2020" name="bioRxiv">
        <title>Chromosome-level reference genome of the European wasp spider Argiope bruennichi: a resource for studies on range expansion and evolutionary adaptation.</title>
        <authorList>
            <person name="Sheffer M.M."/>
            <person name="Hoppe A."/>
            <person name="Krehenwinkel H."/>
            <person name="Uhl G."/>
            <person name="Kuss A.W."/>
            <person name="Jensen L."/>
            <person name="Jensen C."/>
            <person name="Gillespie R.G."/>
            <person name="Hoff K.J."/>
            <person name="Prost S."/>
        </authorList>
    </citation>
    <scope>NUCLEOTIDE SEQUENCE</scope>
</reference>
<dbReference type="EMBL" id="JABXBU010000030">
    <property type="protein sequence ID" value="KAF8785994.1"/>
    <property type="molecule type" value="Genomic_DNA"/>
</dbReference>
<dbReference type="InterPro" id="IPR040479">
    <property type="entry name" value="CLIP_SPH_mas"/>
</dbReference>
<dbReference type="Pfam" id="PF18398">
    <property type="entry name" value="CLIP_SPH_mas"/>
    <property type="match status" value="4"/>
</dbReference>
<sequence length="1207" mass="135391">MEGRKPARPLQKTFYVDNCITSLELEKGSQFISEAKELMSAAKFDLRGWVTSEEIVEETQKRYIPILGLSWDTENDELSCNSAIKISEENINPNNLIKLLLNEFTTQWIYKSNYSNSKDHSTKNMERKINWDDVLPPDIFAEPFRCKGICKEEHACNAVLKQIRCDSGLVCCIDPFEEVVIPKKFSGDVTIHNIPRFDSKETQENSNAVNHSFVNNGSEGNASDIASLKVFKLPFDHIASRSLNIIEHCPGICVPHDFSFLCYHTLSLSNVCQAGAICCAPTRIANKYNARNSYQLGTSLSSLVKRSVHYQSETTCPGKCVYLSHALSCDEILPNLSCPLNTKCCIQRSTERAFQTSTPVECTGQCLPLKMRGYCFPPNELVLGLTSCSRGTTCCMRRSQGSHIQTPSVNRMQFPHIPNKVPNSDASQVALGHLAVDEAGKVFKIGTNGQIFPLSTLTQLDHMRTKFTRLTAYPRLDGDIVIFADPNGGLYQQFYPRHSPLAIHGSNSSSKRKPTKEFTKDSDEKVSKDKITASFVELDDSSASPILEASTPTIFEDKTSRPQCPGSCMSYFLRFTCFRGYAIYDGFTCPGKLVCCARLRDIEEHEEHLKSLSPYFSEPSSSRAKTFHRCGIKGRRDAPRIIGGKESLPGEWCWQVAIINVQNQYICGGVLIDNSWVLTAAHCVSEPVKDNQVLFVRAGVTDLKSLEDNEKGQTVRVLSSFIHHNFNNVNLDNNIALLRLQKPLDFNDNVCVICLPTTGQMPQGSKKCTVSGYGFVSKDGDMSLKIREAQVPIIDDTECMNNVTEALTNPFIIPANSFCAGGQGQQDACQGDAGGPLACEIGGYHELLLHSLHLRDSLVEAPGTRTEELRQSRRIQGLDPEFGLLPEEEGGEADQKFSAGASSAPSNIAPVPVLTYQLPRSPCIFSGGNQEDANRWLKDFDRIANYNRWDDQRCLANVIFYLAGTARQWFDNNEDTFTDCTVFRSSLRNTFCRVVDIKRRAESQLLTRAQRIGESSESYIQDVLSLCRKVNPSMREDEKVEHLMKGIAEDLYQILSSQEYETTDAFVKRCRHIESLRLRRIVRPRFQRLPNVSAVSTETDADYLRSLVRTIVREELQKIMPEVQDYTDNETEKQSDIASVIQEEVMEALAPITGARRDKTTPQRSVPYRPQARRETTNRPTPQRRTDLWRTDNNVPLAIIADAQGMC</sequence>
<evidence type="ECO:0000259" key="4">
    <source>
        <dbReference type="PROSITE" id="PS50240"/>
    </source>
</evidence>
<dbReference type="InterPro" id="IPR001314">
    <property type="entry name" value="Peptidase_S1A"/>
</dbReference>
<dbReference type="CDD" id="cd00190">
    <property type="entry name" value="Tryp_SPc"/>
    <property type="match status" value="1"/>
</dbReference>
<dbReference type="InterPro" id="IPR043504">
    <property type="entry name" value="Peptidase_S1_PA_chymotrypsin"/>
</dbReference>
<dbReference type="PANTHER" id="PTHR24252:SF27">
    <property type="entry name" value="TRANSMEMBRANE PROTEASE SERINE 3-LIKE"/>
    <property type="match status" value="1"/>
</dbReference>
<dbReference type="PANTHER" id="PTHR24252">
    <property type="entry name" value="ACROSIN-RELATED"/>
    <property type="match status" value="1"/>
</dbReference>
<reference evidence="5" key="2">
    <citation type="submission" date="2020-06" db="EMBL/GenBank/DDBJ databases">
        <authorList>
            <person name="Sheffer M."/>
        </authorList>
    </citation>
    <scope>NUCLEOTIDE SEQUENCE</scope>
</reference>